<dbReference type="Proteomes" id="UP001596395">
    <property type="component" value="Unassembled WGS sequence"/>
</dbReference>
<reference evidence="1 2" key="1">
    <citation type="journal article" date="2019" name="Int. J. Syst. Evol. Microbiol.">
        <title>The Global Catalogue of Microorganisms (GCM) 10K type strain sequencing project: providing services to taxonomists for standard genome sequencing and annotation.</title>
        <authorList>
            <consortium name="The Broad Institute Genomics Platform"/>
            <consortium name="The Broad Institute Genome Sequencing Center for Infectious Disease"/>
            <person name="Wu L."/>
            <person name="Ma J."/>
        </authorList>
    </citation>
    <scope>NUCLEOTIDE SEQUENCE [LARGE SCALE GENOMIC DNA]</scope>
    <source>
        <strain evidence="1 2">GX26</strain>
    </source>
</reference>
<sequence>MRRRALLASAASTASTTLALGTAGCIAGPLGGSREIEAGDVVTLGGVDFEVGDLRLQSTFVEQGRPFWYWNAKQNPRGRFAVLPLTPTGEDSSDAADVIQDTVVHVEVDDEEASSGALVNENDQDGYRLAASVPDRDAVQDAAVVLGNDGAARYPLTDAQRDVLADPPTYSTTLDVPAETGGATVPVEFAVTNDGATPGTVAWTTTHSVIEDAWWTYRTTVPPGETVSAEHVHDTRVDEESYDTVQVVVDYGLGEQDFDVAVVDD</sequence>
<gene>
    <name evidence="1" type="ORF">ACFQGB_00350</name>
</gene>
<dbReference type="EMBL" id="JBHSXN010000001">
    <property type="protein sequence ID" value="MFC6951298.1"/>
    <property type="molecule type" value="Genomic_DNA"/>
</dbReference>
<evidence type="ECO:0000313" key="2">
    <source>
        <dbReference type="Proteomes" id="UP001596395"/>
    </source>
</evidence>
<protein>
    <submittedName>
        <fullName evidence="1">Uncharacterized protein</fullName>
    </submittedName>
</protein>
<dbReference type="PROSITE" id="PS51257">
    <property type="entry name" value="PROKAR_LIPOPROTEIN"/>
    <property type="match status" value="1"/>
</dbReference>
<evidence type="ECO:0000313" key="1">
    <source>
        <dbReference type="EMBL" id="MFC6951298.1"/>
    </source>
</evidence>
<proteinExistence type="predicted"/>
<accession>A0ABD5V9G5</accession>
<comment type="caution">
    <text evidence="1">The sequence shown here is derived from an EMBL/GenBank/DDBJ whole genome shotgun (WGS) entry which is preliminary data.</text>
</comment>
<dbReference type="RefSeq" id="WP_336348336.1">
    <property type="nucleotide sequence ID" value="NZ_JAZAQL010000001.1"/>
</dbReference>
<name>A0ABD5V9G5_9EURY</name>
<dbReference type="AlphaFoldDB" id="A0ABD5V9G5"/>
<organism evidence="1 2">
    <name type="scientific">Halorubellus litoreus</name>
    <dbReference type="NCBI Taxonomy" id="755308"/>
    <lineage>
        <taxon>Archaea</taxon>
        <taxon>Methanobacteriati</taxon>
        <taxon>Methanobacteriota</taxon>
        <taxon>Stenosarchaea group</taxon>
        <taxon>Halobacteria</taxon>
        <taxon>Halobacteriales</taxon>
        <taxon>Halorubellaceae</taxon>
        <taxon>Halorubellus</taxon>
    </lineage>
</organism>
<keyword evidence="2" id="KW-1185">Reference proteome</keyword>